<proteinExistence type="predicted"/>
<evidence type="ECO:0000313" key="2">
    <source>
        <dbReference type="EMBL" id="WUP72376.1"/>
    </source>
</evidence>
<evidence type="ECO:0008006" key="4">
    <source>
        <dbReference type="Google" id="ProtNLM"/>
    </source>
</evidence>
<name>A0ABZ1SHA6_9ACTN</name>
<feature type="region of interest" description="Disordered" evidence="1">
    <location>
        <begin position="234"/>
        <end position="282"/>
    </location>
</feature>
<dbReference type="Proteomes" id="UP001432011">
    <property type="component" value="Chromosome"/>
</dbReference>
<keyword evidence="3" id="KW-1185">Reference proteome</keyword>
<dbReference type="EMBL" id="CP108085">
    <property type="protein sequence ID" value="WUP72376.1"/>
    <property type="molecule type" value="Genomic_DNA"/>
</dbReference>
<gene>
    <name evidence="2" type="ORF">OG913_23420</name>
</gene>
<dbReference type="Gene3D" id="3.30.70.1230">
    <property type="entry name" value="Nucleotide cyclase"/>
    <property type="match status" value="1"/>
</dbReference>
<sequence>MTGTIPAAIRRLCLRLDTEAYSARDVHAQIVVQSRLSALTAASCRWAGVDASRCELQPSGDGVLVIFPADIDEGRAIPRLLQGLADGLRRGNALDWPGDRMRLRAALSQGTVRVAENGYVGRAVVAVSRLVDAPPLRVALAARPDRDLAVIVTDDLYQDMRHDVPARAEPYERVRVSIPGKGFEADAWISVPQPGSLLQQSRGTPGGEAVDPFDIAIPLGLGGGALGMAAVLASQSGSGPSTDDFDGHAPSAHDPIAHDPPADDANTHDSGDHAGGDHGNLD</sequence>
<protein>
    <recommendedName>
        <fullName evidence="4">Adenylate/guanylate cyclase domain-containing protein</fullName>
    </recommendedName>
</protein>
<evidence type="ECO:0000256" key="1">
    <source>
        <dbReference type="SAM" id="MobiDB-lite"/>
    </source>
</evidence>
<dbReference type="RefSeq" id="WP_328708413.1">
    <property type="nucleotide sequence ID" value="NZ_CP108085.1"/>
</dbReference>
<feature type="compositionally biased region" description="Basic and acidic residues" evidence="1">
    <location>
        <begin position="255"/>
        <end position="282"/>
    </location>
</feature>
<reference evidence="2" key="1">
    <citation type="submission" date="2022-10" db="EMBL/GenBank/DDBJ databases">
        <title>The complete genomes of actinobacterial strains from the NBC collection.</title>
        <authorList>
            <person name="Joergensen T.S."/>
            <person name="Alvarez Arevalo M."/>
            <person name="Sterndorff E.B."/>
            <person name="Faurdal D."/>
            <person name="Vuksanovic O."/>
            <person name="Mourched A.-S."/>
            <person name="Charusanti P."/>
            <person name="Shaw S."/>
            <person name="Blin K."/>
            <person name="Weber T."/>
        </authorList>
    </citation>
    <scope>NUCLEOTIDE SEQUENCE</scope>
    <source>
        <strain evidence="2">NBC_00254</strain>
    </source>
</reference>
<accession>A0ABZ1SHA6</accession>
<organism evidence="2 3">
    <name type="scientific">Microbispora hainanensis</name>
    <dbReference type="NCBI Taxonomy" id="568844"/>
    <lineage>
        <taxon>Bacteria</taxon>
        <taxon>Bacillati</taxon>
        <taxon>Actinomycetota</taxon>
        <taxon>Actinomycetes</taxon>
        <taxon>Streptosporangiales</taxon>
        <taxon>Streptosporangiaceae</taxon>
        <taxon>Microbispora</taxon>
    </lineage>
</organism>
<dbReference type="InterPro" id="IPR029787">
    <property type="entry name" value="Nucleotide_cyclase"/>
</dbReference>
<evidence type="ECO:0000313" key="3">
    <source>
        <dbReference type="Proteomes" id="UP001432011"/>
    </source>
</evidence>